<feature type="transmembrane region" description="Helical" evidence="1">
    <location>
        <begin position="12"/>
        <end position="35"/>
    </location>
</feature>
<evidence type="ECO:0000313" key="2">
    <source>
        <dbReference type="EMBL" id="AWL29124.1"/>
    </source>
</evidence>
<dbReference type="AlphaFoldDB" id="A0A2S2FDU1"/>
<dbReference type="Proteomes" id="UP000245977">
    <property type="component" value="Chromosome"/>
</dbReference>
<name>A0A2S2FDU1_9GAMM</name>
<proteinExistence type="predicted"/>
<dbReference type="OrthoDB" id="6694140at2"/>
<keyword evidence="1" id="KW-0812">Transmembrane</keyword>
<keyword evidence="1" id="KW-1133">Transmembrane helix</keyword>
<feature type="transmembrane region" description="Helical" evidence="1">
    <location>
        <begin position="55"/>
        <end position="75"/>
    </location>
</feature>
<evidence type="ECO:0000313" key="3">
    <source>
        <dbReference type="Proteomes" id="UP000245977"/>
    </source>
</evidence>
<sequence length="96" mass="10368">MIISQILRALAIIFLLIASLCVIGGNGSFCLYEYAGQNTVWSLDQLNGGISNDPSIFGISAMTALIFFFAFTIVLSSRLVFAIFCCVDSSANNFPE</sequence>
<dbReference type="RefSeq" id="WP_065992983.1">
    <property type="nucleotide sequence ID" value="NZ_CP029397.2"/>
</dbReference>
<keyword evidence="3" id="KW-1185">Reference proteome</keyword>
<dbReference type="KEGG" id="adv:DJ533_11385"/>
<protein>
    <submittedName>
        <fullName evidence="2">Uncharacterized protein</fullName>
    </submittedName>
</protein>
<dbReference type="STRING" id="1871111.GCA_001704615_01539"/>
<organism evidence="2 3">
    <name type="scientific">Acinetobacter defluvii</name>
    <dbReference type="NCBI Taxonomy" id="1871111"/>
    <lineage>
        <taxon>Bacteria</taxon>
        <taxon>Pseudomonadati</taxon>
        <taxon>Pseudomonadota</taxon>
        <taxon>Gammaproteobacteria</taxon>
        <taxon>Moraxellales</taxon>
        <taxon>Moraxellaceae</taxon>
        <taxon>Acinetobacter</taxon>
    </lineage>
</organism>
<dbReference type="EMBL" id="CP029397">
    <property type="protein sequence ID" value="AWL29124.1"/>
    <property type="molecule type" value="Genomic_DNA"/>
</dbReference>
<evidence type="ECO:0000256" key="1">
    <source>
        <dbReference type="SAM" id="Phobius"/>
    </source>
</evidence>
<keyword evidence="1" id="KW-0472">Membrane</keyword>
<accession>A0A2S2FDU1</accession>
<reference evidence="2" key="1">
    <citation type="submission" date="2019-08" db="EMBL/GenBank/DDBJ databases">
        <title>The complete genome of Acinetobacter defluvii strain WCHAD010030.</title>
        <authorList>
            <person name="Hu Y."/>
            <person name="Qin J."/>
            <person name="Feng Y."/>
            <person name="Zong Z."/>
        </authorList>
    </citation>
    <scope>NUCLEOTIDE SEQUENCE</scope>
    <source>
        <strain evidence="2">WCHA30</strain>
    </source>
</reference>
<gene>
    <name evidence="2" type="ORF">DJ533_11385</name>
</gene>